<feature type="compositionally biased region" description="Low complexity" evidence="2">
    <location>
        <begin position="27"/>
        <end position="41"/>
    </location>
</feature>
<proteinExistence type="predicted"/>
<accession>A0A2T1GA98</accession>
<sequence>MQQPLVIPERSAAPNNTPPTPPPTPTPTTTTTDMNPPNNDDAATLAKLKAAQESEAKLKQQIEDLQSKANLAQKELKEAKDTIVKLAEQGQAPAKNKSAAIVKQDTSRSNASITARPTESREETARRRANTDIGWLD</sequence>
<evidence type="ECO:0000256" key="2">
    <source>
        <dbReference type="SAM" id="MobiDB-lite"/>
    </source>
</evidence>
<gene>
    <name evidence="3" type="ORF">C7B77_18975</name>
</gene>
<protein>
    <submittedName>
        <fullName evidence="3">Uncharacterized protein</fullName>
    </submittedName>
</protein>
<evidence type="ECO:0000313" key="4">
    <source>
        <dbReference type="Proteomes" id="UP000238937"/>
    </source>
</evidence>
<name>A0A2T1GA98_9CYAN</name>
<feature type="coiled-coil region" evidence="1">
    <location>
        <begin position="48"/>
        <end position="89"/>
    </location>
</feature>
<reference evidence="3 4" key="1">
    <citation type="submission" date="2018-03" db="EMBL/GenBank/DDBJ databases">
        <title>The ancient ancestry and fast evolution of plastids.</title>
        <authorList>
            <person name="Moore K.R."/>
            <person name="Magnabosco C."/>
            <person name="Momper L."/>
            <person name="Gold D.A."/>
            <person name="Bosak T."/>
            <person name="Fournier G.P."/>
        </authorList>
    </citation>
    <scope>NUCLEOTIDE SEQUENCE [LARGE SCALE GENOMIC DNA]</scope>
    <source>
        <strain evidence="3 4">CCALA 037</strain>
    </source>
</reference>
<dbReference type="Proteomes" id="UP000238937">
    <property type="component" value="Unassembled WGS sequence"/>
</dbReference>
<organism evidence="3 4">
    <name type="scientific">Chamaesiphon polymorphus CCALA 037</name>
    <dbReference type="NCBI Taxonomy" id="2107692"/>
    <lineage>
        <taxon>Bacteria</taxon>
        <taxon>Bacillati</taxon>
        <taxon>Cyanobacteriota</taxon>
        <taxon>Cyanophyceae</taxon>
        <taxon>Gomontiellales</taxon>
        <taxon>Chamaesiphonaceae</taxon>
        <taxon>Chamaesiphon</taxon>
    </lineage>
</organism>
<evidence type="ECO:0000256" key="1">
    <source>
        <dbReference type="SAM" id="Coils"/>
    </source>
</evidence>
<comment type="caution">
    <text evidence="3">The sequence shown here is derived from an EMBL/GenBank/DDBJ whole genome shotgun (WGS) entry which is preliminary data.</text>
</comment>
<dbReference type="AlphaFoldDB" id="A0A2T1GA98"/>
<keyword evidence="1" id="KW-0175">Coiled coil</keyword>
<feature type="region of interest" description="Disordered" evidence="2">
    <location>
        <begin position="90"/>
        <end position="137"/>
    </location>
</feature>
<feature type="region of interest" description="Disordered" evidence="2">
    <location>
        <begin position="1"/>
        <end position="41"/>
    </location>
</feature>
<feature type="compositionally biased region" description="Basic and acidic residues" evidence="2">
    <location>
        <begin position="118"/>
        <end position="130"/>
    </location>
</feature>
<evidence type="ECO:0000313" key="3">
    <source>
        <dbReference type="EMBL" id="PSB54171.1"/>
    </source>
</evidence>
<keyword evidence="4" id="KW-1185">Reference proteome</keyword>
<feature type="compositionally biased region" description="Pro residues" evidence="2">
    <location>
        <begin position="16"/>
        <end position="26"/>
    </location>
</feature>
<dbReference type="EMBL" id="PVWO01000282">
    <property type="protein sequence ID" value="PSB54171.1"/>
    <property type="molecule type" value="Genomic_DNA"/>
</dbReference>